<accession>A0A0E9WBZ9</accession>
<organism evidence="1">
    <name type="scientific">Anguilla anguilla</name>
    <name type="common">European freshwater eel</name>
    <name type="synonym">Muraena anguilla</name>
    <dbReference type="NCBI Taxonomy" id="7936"/>
    <lineage>
        <taxon>Eukaryota</taxon>
        <taxon>Metazoa</taxon>
        <taxon>Chordata</taxon>
        <taxon>Craniata</taxon>
        <taxon>Vertebrata</taxon>
        <taxon>Euteleostomi</taxon>
        <taxon>Actinopterygii</taxon>
        <taxon>Neopterygii</taxon>
        <taxon>Teleostei</taxon>
        <taxon>Anguilliformes</taxon>
        <taxon>Anguillidae</taxon>
        <taxon>Anguilla</taxon>
    </lineage>
</organism>
<reference evidence="1" key="1">
    <citation type="submission" date="2014-11" db="EMBL/GenBank/DDBJ databases">
        <authorList>
            <person name="Amaro Gonzalez C."/>
        </authorList>
    </citation>
    <scope>NUCLEOTIDE SEQUENCE</scope>
</reference>
<evidence type="ECO:0000313" key="1">
    <source>
        <dbReference type="EMBL" id="JAH87811.1"/>
    </source>
</evidence>
<name>A0A0E9WBZ9_ANGAN</name>
<proteinExistence type="predicted"/>
<sequence length="45" mass="5519">MVLLFSFSNSEREGYFCFINRTFCLFLTTKYKFPEQLLEYFTSEK</sequence>
<dbReference type="AlphaFoldDB" id="A0A0E9WBZ9"/>
<dbReference type="EMBL" id="GBXM01020766">
    <property type="protein sequence ID" value="JAH87811.1"/>
    <property type="molecule type" value="Transcribed_RNA"/>
</dbReference>
<protein>
    <submittedName>
        <fullName evidence="1">Uncharacterized protein</fullName>
    </submittedName>
</protein>
<reference evidence="1" key="2">
    <citation type="journal article" date="2015" name="Fish Shellfish Immunol.">
        <title>Early steps in the European eel (Anguilla anguilla)-Vibrio vulnificus interaction in the gills: Role of the RtxA13 toxin.</title>
        <authorList>
            <person name="Callol A."/>
            <person name="Pajuelo D."/>
            <person name="Ebbesson L."/>
            <person name="Teles M."/>
            <person name="MacKenzie S."/>
            <person name="Amaro C."/>
        </authorList>
    </citation>
    <scope>NUCLEOTIDE SEQUENCE</scope>
</reference>